<dbReference type="PANTHER" id="PTHR35163:SF12">
    <property type="entry name" value="OS05G0134500 PROTEIN"/>
    <property type="match status" value="1"/>
</dbReference>
<dbReference type="InParanoid" id="K4ALB4"/>
<dbReference type="PANTHER" id="PTHR35163">
    <property type="entry name" value="OS02G0467300 PROTEIN"/>
    <property type="match status" value="1"/>
</dbReference>
<dbReference type="OMA" id="TLENRIM"/>
<dbReference type="EnsemblPlants" id="KQK89992">
    <property type="protein sequence ID" value="KQK89992"/>
    <property type="gene ID" value="SETIT_039694mg"/>
</dbReference>
<keyword evidence="4" id="KW-1185">Reference proteome</keyword>
<dbReference type="EMBL" id="AGNK02005862">
    <property type="status" value="NOT_ANNOTATED_CDS"/>
    <property type="molecule type" value="Genomic_DNA"/>
</dbReference>
<dbReference type="HOGENOM" id="CLU_1484445_0_0_1"/>
<feature type="coiled-coil region" evidence="1">
    <location>
        <begin position="103"/>
        <end position="137"/>
    </location>
</feature>
<evidence type="ECO:0000313" key="4">
    <source>
        <dbReference type="Proteomes" id="UP000004995"/>
    </source>
</evidence>
<reference evidence="3" key="2">
    <citation type="submission" date="2018-08" db="UniProtKB">
        <authorList>
            <consortium name="EnsemblPlants"/>
        </authorList>
    </citation>
    <scope>IDENTIFICATION</scope>
    <source>
        <strain evidence="3">Yugu1</strain>
    </source>
</reference>
<evidence type="ECO:0000256" key="2">
    <source>
        <dbReference type="SAM" id="Phobius"/>
    </source>
</evidence>
<sequence length="182" mass="21316">METKERRGLDTETELRCRHRKCPRCMLCWDGKNTGCRYLACPLRGKENKCDFVEWIDYKWLPMFQKVAASIWEVIGKFKKQADEAQVDLLAAIQLRNDVYEEKEALLVEKVEWTREKESLIKEKESLEREMAMRTRLARTTCSTLENRIMSDGNDKKMLYGLILSLFGVIVAVLLAVVFKNK</sequence>
<keyword evidence="1" id="KW-0175">Coiled coil</keyword>
<reference evidence="4" key="1">
    <citation type="journal article" date="2012" name="Nat. Biotechnol.">
        <title>Reference genome sequence of the model plant Setaria.</title>
        <authorList>
            <person name="Bennetzen J.L."/>
            <person name="Schmutz J."/>
            <person name="Wang H."/>
            <person name="Percifield R."/>
            <person name="Hawkins J."/>
            <person name="Pontaroli A.C."/>
            <person name="Estep M."/>
            <person name="Feng L."/>
            <person name="Vaughn J.N."/>
            <person name="Grimwood J."/>
            <person name="Jenkins J."/>
            <person name="Barry K."/>
            <person name="Lindquist E."/>
            <person name="Hellsten U."/>
            <person name="Deshpande S."/>
            <person name="Wang X."/>
            <person name="Wu X."/>
            <person name="Mitros T."/>
            <person name="Triplett J."/>
            <person name="Yang X."/>
            <person name="Ye C.Y."/>
            <person name="Mauro-Herrera M."/>
            <person name="Wang L."/>
            <person name="Li P."/>
            <person name="Sharma M."/>
            <person name="Sharma R."/>
            <person name="Ronald P.C."/>
            <person name="Panaud O."/>
            <person name="Kellogg E.A."/>
            <person name="Brutnell T.P."/>
            <person name="Doust A.N."/>
            <person name="Tuskan G.A."/>
            <person name="Rokhsar D."/>
            <person name="Devos K.M."/>
        </authorList>
    </citation>
    <scope>NUCLEOTIDE SEQUENCE [LARGE SCALE GENOMIC DNA]</scope>
    <source>
        <strain evidence="4">cv. Yugu1</strain>
    </source>
</reference>
<organism evidence="3 4">
    <name type="scientific">Setaria italica</name>
    <name type="common">Foxtail millet</name>
    <name type="synonym">Panicum italicum</name>
    <dbReference type="NCBI Taxonomy" id="4555"/>
    <lineage>
        <taxon>Eukaryota</taxon>
        <taxon>Viridiplantae</taxon>
        <taxon>Streptophyta</taxon>
        <taxon>Embryophyta</taxon>
        <taxon>Tracheophyta</taxon>
        <taxon>Spermatophyta</taxon>
        <taxon>Magnoliopsida</taxon>
        <taxon>Liliopsida</taxon>
        <taxon>Poales</taxon>
        <taxon>Poaceae</taxon>
        <taxon>PACMAD clade</taxon>
        <taxon>Panicoideae</taxon>
        <taxon>Panicodae</taxon>
        <taxon>Paniceae</taxon>
        <taxon>Cenchrinae</taxon>
        <taxon>Setaria</taxon>
    </lineage>
</organism>
<evidence type="ECO:0000313" key="3">
    <source>
        <dbReference type="EnsemblPlants" id="KQK89992"/>
    </source>
</evidence>
<keyword evidence="2" id="KW-0472">Membrane</keyword>
<accession>K4ALB4</accession>
<dbReference type="AlphaFoldDB" id="K4ALB4"/>
<evidence type="ECO:0008006" key="5">
    <source>
        <dbReference type="Google" id="ProtNLM"/>
    </source>
</evidence>
<name>K4ALB4_SETIT</name>
<protein>
    <recommendedName>
        <fullName evidence="5">Zinc finger GRF-type domain-containing protein</fullName>
    </recommendedName>
</protein>
<proteinExistence type="predicted"/>
<keyword evidence="2" id="KW-1133">Transmembrane helix</keyword>
<dbReference type="FunCoup" id="K4ALB4">
    <property type="interactions" value="2"/>
</dbReference>
<keyword evidence="2" id="KW-0812">Transmembrane</keyword>
<dbReference type="Gramene" id="KQK89992">
    <property type="protein sequence ID" value="KQK89992"/>
    <property type="gene ID" value="SETIT_039694mg"/>
</dbReference>
<feature type="transmembrane region" description="Helical" evidence="2">
    <location>
        <begin position="158"/>
        <end position="179"/>
    </location>
</feature>
<evidence type="ECO:0000256" key="1">
    <source>
        <dbReference type="SAM" id="Coils"/>
    </source>
</evidence>
<dbReference type="Proteomes" id="UP000004995">
    <property type="component" value="Unassembled WGS sequence"/>
</dbReference>